<dbReference type="Gene3D" id="3.40.50.720">
    <property type="entry name" value="NAD(P)-binding Rossmann-like Domain"/>
    <property type="match status" value="1"/>
</dbReference>
<dbReference type="PANTHER" id="PTHR43249">
    <property type="entry name" value="UDP-N-ACETYL-2-AMINO-2-DEOXY-D-GLUCURONATE OXIDASE"/>
    <property type="match status" value="1"/>
</dbReference>
<feature type="domain" description="GFO/IDH/MocA-like oxidoreductase" evidence="2">
    <location>
        <begin position="134"/>
        <end position="254"/>
    </location>
</feature>
<name>A0A344L2C9_9PSEU</name>
<dbReference type="PANTHER" id="PTHR43249:SF1">
    <property type="entry name" value="D-GLUCOSIDE 3-DEHYDROGENASE"/>
    <property type="match status" value="1"/>
</dbReference>
<reference evidence="3 4" key="1">
    <citation type="submission" date="2016-04" db="EMBL/GenBank/DDBJ databases">
        <title>Complete genome sequence and analysis of deep-sea sediment isolate, Amycolatopsis sp. WP1.</title>
        <authorList>
            <person name="Wang H."/>
            <person name="Chen S."/>
            <person name="Wu Q."/>
        </authorList>
    </citation>
    <scope>NUCLEOTIDE SEQUENCE [LARGE SCALE GENOMIC DNA]</scope>
    <source>
        <strain evidence="3 4">WP1</strain>
    </source>
</reference>
<feature type="domain" description="Gfo/Idh/MocA-like oxidoreductase N-terminal" evidence="1">
    <location>
        <begin position="5"/>
        <end position="118"/>
    </location>
</feature>
<dbReference type="InterPro" id="IPR055170">
    <property type="entry name" value="GFO_IDH_MocA-like_dom"/>
</dbReference>
<dbReference type="KEGG" id="aab:A4R43_06370"/>
<gene>
    <name evidence="3" type="ORF">A4R43_06370</name>
</gene>
<dbReference type="InterPro" id="IPR052515">
    <property type="entry name" value="Gfo/Idh/MocA_Oxidoreductase"/>
</dbReference>
<dbReference type="GO" id="GO:0000166">
    <property type="term" value="F:nucleotide binding"/>
    <property type="evidence" value="ECO:0007669"/>
    <property type="project" value="InterPro"/>
</dbReference>
<dbReference type="InterPro" id="IPR036291">
    <property type="entry name" value="NAD(P)-bd_dom_sf"/>
</dbReference>
<dbReference type="OrthoDB" id="9815825at2"/>
<dbReference type="SUPFAM" id="SSF51735">
    <property type="entry name" value="NAD(P)-binding Rossmann-fold domains"/>
    <property type="match status" value="1"/>
</dbReference>
<dbReference type="InterPro" id="IPR000683">
    <property type="entry name" value="Gfo/Idh/MocA-like_OxRdtase_N"/>
</dbReference>
<protein>
    <submittedName>
        <fullName evidence="3">Oxidoreductase</fullName>
    </submittedName>
</protein>
<evidence type="ECO:0000313" key="4">
    <source>
        <dbReference type="Proteomes" id="UP000250434"/>
    </source>
</evidence>
<dbReference type="Pfam" id="PF22725">
    <property type="entry name" value="GFO_IDH_MocA_C3"/>
    <property type="match status" value="1"/>
</dbReference>
<evidence type="ECO:0000313" key="3">
    <source>
        <dbReference type="EMBL" id="AXB42203.1"/>
    </source>
</evidence>
<dbReference type="Pfam" id="PF01408">
    <property type="entry name" value="GFO_IDH_MocA"/>
    <property type="match status" value="1"/>
</dbReference>
<dbReference type="Proteomes" id="UP000250434">
    <property type="component" value="Chromosome"/>
</dbReference>
<dbReference type="SUPFAM" id="SSF55347">
    <property type="entry name" value="Glyceraldehyde-3-phosphate dehydrogenase-like, C-terminal domain"/>
    <property type="match status" value="1"/>
</dbReference>
<dbReference type="EMBL" id="CP015163">
    <property type="protein sequence ID" value="AXB42203.1"/>
    <property type="molecule type" value="Genomic_DNA"/>
</dbReference>
<dbReference type="Gene3D" id="3.30.360.10">
    <property type="entry name" value="Dihydrodipicolinate Reductase, domain 2"/>
    <property type="match status" value="1"/>
</dbReference>
<proteinExistence type="predicted"/>
<organism evidence="3 4">
    <name type="scientific">Amycolatopsis albispora</name>
    <dbReference type="NCBI Taxonomy" id="1804986"/>
    <lineage>
        <taxon>Bacteria</taxon>
        <taxon>Bacillati</taxon>
        <taxon>Actinomycetota</taxon>
        <taxon>Actinomycetes</taxon>
        <taxon>Pseudonocardiales</taxon>
        <taxon>Pseudonocardiaceae</taxon>
        <taxon>Amycolatopsis</taxon>
    </lineage>
</organism>
<dbReference type="RefSeq" id="WP_113691473.1">
    <property type="nucleotide sequence ID" value="NZ_CP015163.1"/>
</dbReference>
<evidence type="ECO:0000259" key="1">
    <source>
        <dbReference type="Pfam" id="PF01408"/>
    </source>
</evidence>
<accession>A0A344L2C9</accession>
<keyword evidence="4" id="KW-1185">Reference proteome</keyword>
<sequence length="360" mass="39243">MRTYRVAVVGTGGIAEAAHVPAIRAAGERAKLVTAVDADPARLAVFQQKTGVPVAYQSLKSMLRTEKPDLVQVCTPPATHADIAITCLEAGAWVLLEKPPALSLAEYDRISAAEADGGPFASVVFQHRFGSGARHARNLIESGALGRPLVALCHTTWFRDQSYFDVPWRGKWATEGGGPTMGHGIHQIDLLLALLGEWTEVRAMAARLDRTMETEDVSMAIVRFASGAMASIVNSVLSPREESYLRLDLTEATVEVTHLYGYHNTDWRYTPAPHVTDERLIRSWSAVPEDVGSSHSAQLPHLLDAMDRGQRPPLSGAEGRAALELITALYRSAFTGTPVTREQLEPGDVFYHRMNGDVKL</sequence>
<evidence type="ECO:0000259" key="2">
    <source>
        <dbReference type="Pfam" id="PF22725"/>
    </source>
</evidence>
<dbReference type="AlphaFoldDB" id="A0A344L2C9"/>